<dbReference type="Pfam" id="PF12697">
    <property type="entry name" value="Abhydrolase_6"/>
    <property type="match status" value="1"/>
</dbReference>
<name>A0A6I4HZA6_9SPHI</name>
<dbReference type="PANTHER" id="PTHR43798">
    <property type="entry name" value="MONOACYLGLYCEROL LIPASE"/>
    <property type="match status" value="1"/>
</dbReference>
<dbReference type="RefSeq" id="WP_157524548.1">
    <property type="nucleotide sequence ID" value="NZ_CP066775.1"/>
</dbReference>
<keyword evidence="1 3" id="KW-0378">Hydrolase</keyword>
<keyword evidence="4" id="KW-1185">Reference proteome</keyword>
<accession>A0A6I4HZA6</accession>
<dbReference type="Gene3D" id="3.40.50.1820">
    <property type="entry name" value="alpha/beta hydrolase"/>
    <property type="match status" value="1"/>
</dbReference>
<dbReference type="SUPFAM" id="SSF53474">
    <property type="entry name" value="alpha/beta-Hydrolases"/>
    <property type="match status" value="1"/>
</dbReference>
<protein>
    <submittedName>
        <fullName evidence="3">Alpha/beta hydrolase</fullName>
    </submittedName>
</protein>
<dbReference type="InterPro" id="IPR029058">
    <property type="entry name" value="AB_hydrolase_fold"/>
</dbReference>
<dbReference type="EMBL" id="CP066775">
    <property type="protein sequence ID" value="QQL49433.1"/>
    <property type="molecule type" value="Genomic_DNA"/>
</dbReference>
<gene>
    <name evidence="3" type="ORF">GO620_014850</name>
</gene>
<evidence type="ECO:0000313" key="4">
    <source>
        <dbReference type="Proteomes" id="UP000429232"/>
    </source>
</evidence>
<evidence type="ECO:0000313" key="3">
    <source>
        <dbReference type="EMBL" id="QQL49433.1"/>
    </source>
</evidence>
<organism evidence="3 4">
    <name type="scientific">Mucilaginibacter ginkgonis</name>
    <dbReference type="NCBI Taxonomy" id="2682091"/>
    <lineage>
        <taxon>Bacteria</taxon>
        <taxon>Pseudomonadati</taxon>
        <taxon>Bacteroidota</taxon>
        <taxon>Sphingobacteriia</taxon>
        <taxon>Sphingobacteriales</taxon>
        <taxon>Sphingobacteriaceae</taxon>
        <taxon>Mucilaginibacter</taxon>
    </lineage>
</organism>
<reference evidence="3 4" key="1">
    <citation type="submission" date="2020-12" db="EMBL/GenBank/DDBJ databases">
        <title>HMF7856_wgs.fasta genome submission.</title>
        <authorList>
            <person name="Kang H."/>
            <person name="Kim H."/>
            <person name="Joh K."/>
        </authorList>
    </citation>
    <scope>NUCLEOTIDE SEQUENCE [LARGE SCALE GENOMIC DNA]</scope>
    <source>
        <strain evidence="3 4">HMF7856</strain>
    </source>
</reference>
<dbReference type="InterPro" id="IPR000073">
    <property type="entry name" value="AB_hydrolase_1"/>
</dbReference>
<dbReference type="Proteomes" id="UP000429232">
    <property type="component" value="Chromosome"/>
</dbReference>
<evidence type="ECO:0000259" key="2">
    <source>
        <dbReference type="Pfam" id="PF12697"/>
    </source>
</evidence>
<dbReference type="GO" id="GO:0016020">
    <property type="term" value="C:membrane"/>
    <property type="evidence" value="ECO:0007669"/>
    <property type="project" value="TreeGrafter"/>
</dbReference>
<evidence type="ECO:0000256" key="1">
    <source>
        <dbReference type="ARBA" id="ARBA00022801"/>
    </source>
</evidence>
<dbReference type="AlphaFoldDB" id="A0A6I4HZA6"/>
<proteinExistence type="predicted"/>
<feature type="domain" description="AB hydrolase-1" evidence="2">
    <location>
        <begin position="4"/>
        <end position="236"/>
    </location>
</feature>
<dbReference type="PANTHER" id="PTHR43798:SF31">
    <property type="entry name" value="AB HYDROLASE SUPERFAMILY PROTEIN YCLE"/>
    <property type="match status" value="1"/>
</dbReference>
<dbReference type="GO" id="GO:0016787">
    <property type="term" value="F:hydrolase activity"/>
    <property type="evidence" value="ECO:0007669"/>
    <property type="project" value="UniProtKB-KW"/>
</dbReference>
<dbReference type="InterPro" id="IPR050266">
    <property type="entry name" value="AB_hydrolase_sf"/>
</dbReference>
<sequence length="260" mass="29019">MKNILFIHGMFQNPKSWEKWISYFESKGYQCSAPAWPYHEGEPSQLRANPSPQLGDLHLREIVDEISFVAKGLDNPILIGHSVGGLIVQLLISKGIGFAGVAIDSVAPNAMLAFDWGFMKNSALIANPFKGNDPFEMDADTFYASFGNAMSREESDAAFEAFATHDSRNVLRDCMGEDGQIDLDLPHAPLLFIGGEKDQIIPPELNQKNAEAYTDTNSHTFFQEFPNRGHYICGQPGWEEVADSIYNWLEDQSNNNLNKI</sequence>
<dbReference type="KEGG" id="mgik:GO620_014850"/>